<name>A0A3P9DAE0_9CICH</name>
<dbReference type="PANTHER" id="PTHR23280">
    <property type="entry name" value="4.1 G PROTEIN"/>
    <property type="match status" value="1"/>
</dbReference>
<feature type="domain" description="FERM" evidence="1">
    <location>
        <begin position="11"/>
        <end position="206"/>
    </location>
</feature>
<dbReference type="GO" id="GO:0005856">
    <property type="term" value="C:cytoskeleton"/>
    <property type="evidence" value="ECO:0007669"/>
    <property type="project" value="TreeGrafter"/>
</dbReference>
<dbReference type="CDD" id="cd14473">
    <property type="entry name" value="FERM_B-lobe"/>
    <property type="match status" value="1"/>
</dbReference>
<dbReference type="InterPro" id="IPR000299">
    <property type="entry name" value="FERM_domain"/>
</dbReference>
<dbReference type="InterPro" id="IPR019747">
    <property type="entry name" value="FERM_CS"/>
</dbReference>
<dbReference type="GeneTree" id="ENSGT00940000159623"/>
<dbReference type="Gene3D" id="1.20.80.10">
    <property type="match status" value="1"/>
</dbReference>
<dbReference type="InterPro" id="IPR029071">
    <property type="entry name" value="Ubiquitin-like_domsf"/>
</dbReference>
<reference evidence="2" key="2">
    <citation type="submission" date="2025-08" db="UniProtKB">
        <authorList>
            <consortium name="Ensembl"/>
        </authorList>
    </citation>
    <scope>IDENTIFICATION</scope>
</reference>
<dbReference type="InterPro" id="IPR019748">
    <property type="entry name" value="FERM_central"/>
</dbReference>
<protein>
    <recommendedName>
        <fullName evidence="1">FERM domain-containing protein</fullName>
    </recommendedName>
</protein>
<sequence>MACFRGNREEFYGEVLLLDNRKLTLTVEQGIKRSSKAVSILQLVFVELGVVEVEFFGLKFCDNWQQTLWLDPSKTLSQHKELAGPPYIFYFGVKFYIEDPSKLNEETTRRQFYLQLCQDVRRGRLPCSGHLRAQLCALMLQVEWKPRQPTAVVLSRYLRVPCLWSQRIGEIIFIIINPWRRTSDSQTVGYKIWPFLSLHVVSTLTI</sequence>
<dbReference type="Ensembl" id="ENSMZET00005032069.1">
    <property type="protein sequence ID" value="ENSMZEP00005031067.1"/>
    <property type="gene ID" value="ENSMZEG00005023164.1"/>
</dbReference>
<dbReference type="Proteomes" id="UP000265160">
    <property type="component" value="LG7"/>
</dbReference>
<dbReference type="SMART" id="SM00295">
    <property type="entry name" value="B41"/>
    <property type="match status" value="1"/>
</dbReference>
<dbReference type="AlphaFoldDB" id="A0A3P9DAE0"/>
<dbReference type="GO" id="GO:0031032">
    <property type="term" value="P:actomyosin structure organization"/>
    <property type="evidence" value="ECO:0007669"/>
    <property type="project" value="TreeGrafter"/>
</dbReference>
<evidence type="ECO:0000313" key="2">
    <source>
        <dbReference type="Ensembl" id="ENSMZEP00005031067.1"/>
    </source>
</evidence>
<evidence type="ECO:0000259" key="1">
    <source>
        <dbReference type="PROSITE" id="PS50057"/>
    </source>
</evidence>
<accession>A0A3P9DAE0</accession>
<keyword evidence="3" id="KW-1185">Reference proteome</keyword>
<evidence type="ECO:0000313" key="3">
    <source>
        <dbReference type="Proteomes" id="UP000265160"/>
    </source>
</evidence>
<organism evidence="2 3">
    <name type="scientific">Maylandia zebra</name>
    <name type="common">zebra mbuna</name>
    <dbReference type="NCBI Taxonomy" id="106582"/>
    <lineage>
        <taxon>Eukaryota</taxon>
        <taxon>Metazoa</taxon>
        <taxon>Chordata</taxon>
        <taxon>Craniata</taxon>
        <taxon>Vertebrata</taxon>
        <taxon>Euteleostomi</taxon>
        <taxon>Actinopterygii</taxon>
        <taxon>Neopterygii</taxon>
        <taxon>Teleostei</taxon>
        <taxon>Neoteleostei</taxon>
        <taxon>Acanthomorphata</taxon>
        <taxon>Ovalentaria</taxon>
        <taxon>Cichlomorphae</taxon>
        <taxon>Cichliformes</taxon>
        <taxon>Cichlidae</taxon>
        <taxon>African cichlids</taxon>
        <taxon>Pseudocrenilabrinae</taxon>
        <taxon>Haplochromini</taxon>
        <taxon>Maylandia</taxon>
        <taxon>Maylandia zebra complex</taxon>
    </lineage>
</organism>
<dbReference type="PROSITE" id="PS00660">
    <property type="entry name" value="FERM_1"/>
    <property type="match status" value="1"/>
</dbReference>
<reference evidence="2" key="3">
    <citation type="submission" date="2025-09" db="UniProtKB">
        <authorList>
            <consortium name="Ensembl"/>
        </authorList>
    </citation>
    <scope>IDENTIFICATION</scope>
</reference>
<dbReference type="STRING" id="106582.ENSMZEP00005031067"/>
<dbReference type="InterPro" id="IPR035963">
    <property type="entry name" value="FERM_2"/>
</dbReference>
<dbReference type="SUPFAM" id="SSF54236">
    <property type="entry name" value="Ubiquitin-like"/>
    <property type="match status" value="1"/>
</dbReference>
<dbReference type="Pfam" id="PF00373">
    <property type="entry name" value="FERM_M"/>
    <property type="match status" value="1"/>
</dbReference>
<dbReference type="Gene3D" id="3.10.20.90">
    <property type="entry name" value="Phosphatidylinositol 3-kinase Catalytic Subunit, Chain A, domain 1"/>
    <property type="match status" value="1"/>
</dbReference>
<dbReference type="SUPFAM" id="SSF47031">
    <property type="entry name" value="Second domain of FERM"/>
    <property type="match status" value="1"/>
</dbReference>
<dbReference type="Pfam" id="PF09379">
    <property type="entry name" value="FERM_N"/>
    <property type="match status" value="1"/>
</dbReference>
<dbReference type="InterPro" id="IPR014352">
    <property type="entry name" value="FERM/acyl-CoA-bd_prot_sf"/>
</dbReference>
<proteinExistence type="predicted"/>
<dbReference type="InterPro" id="IPR018979">
    <property type="entry name" value="FERM_N"/>
</dbReference>
<reference evidence="2 3" key="1">
    <citation type="journal article" date="2014" name="Nature">
        <title>The genomic substrate for adaptive radiation in African cichlid fish.</title>
        <authorList>
            <person name="Brawand D."/>
            <person name="Wagner C.E."/>
            <person name="Li Y.I."/>
            <person name="Malinsky M."/>
            <person name="Keller I."/>
            <person name="Fan S."/>
            <person name="Simakov O."/>
            <person name="Ng A.Y."/>
            <person name="Lim Z.W."/>
            <person name="Bezault E."/>
            <person name="Turner-Maier J."/>
            <person name="Johnson J."/>
            <person name="Alcazar R."/>
            <person name="Noh H.J."/>
            <person name="Russell P."/>
            <person name="Aken B."/>
            <person name="Alfoldi J."/>
            <person name="Amemiya C."/>
            <person name="Azzouzi N."/>
            <person name="Baroiller J.F."/>
            <person name="Barloy-Hubler F."/>
            <person name="Berlin A."/>
            <person name="Bloomquist R."/>
            <person name="Carleton K.L."/>
            <person name="Conte M.A."/>
            <person name="D'Cotta H."/>
            <person name="Eshel O."/>
            <person name="Gaffney L."/>
            <person name="Galibert F."/>
            <person name="Gante H.F."/>
            <person name="Gnerre S."/>
            <person name="Greuter L."/>
            <person name="Guyon R."/>
            <person name="Haddad N.S."/>
            <person name="Haerty W."/>
            <person name="Harris R.M."/>
            <person name="Hofmann H.A."/>
            <person name="Hourlier T."/>
            <person name="Hulata G."/>
            <person name="Jaffe D.B."/>
            <person name="Lara M."/>
            <person name="Lee A.P."/>
            <person name="MacCallum I."/>
            <person name="Mwaiko S."/>
            <person name="Nikaido M."/>
            <person name="Nishihara H."/>
            <person name="Ozouf-Costaz C."/>
            <person name="Penman D.J."/>
            <person name="Przybylski D."/>
            <person name="Rakotomanga M."/>
            <person name="Renn S.C.P."/>
            <person name="Ribeiro F.J."/>
            <person name="Ron M."/>
            <person name="Salzburger W."/>
            <person name="Sanchez-Pulido L."/>
            <person name="Santos M.E."/>
            <person name="Searle S."/>
            <person name="Sharpe T."/>
            <person name="Swofford R."/>
            <person name="Tan F.J."/>
            <person name="Williams L."/>
            <person name="Young S."/>
            <person name="Yin S."/>
            <person name="Okada N."/>
            <person name="Kocher T.D."/>
            <person name="Miska E.A."/>
            <person name="Lander E.S."/>
            <person name="Venkatesh B."/>
            <person name="Fernald R.D."/>
            <person name="Meyer A."/>
            <person name="Ponting C.P."/>
            <person name="Streelman J.T."/>
            <person name="Lindblad-Toh K."/>
            <person name="Seehausen O."/>
            <person name="Di Palma F."/>
        </authorList>
    </citation>
    <scope>NUCLEOTIDE SEQUENCE</scope>
</reference>
<dbReference type="InterPro" id="IPR019749">
    <property type="entry name" value="Band_41_domain"/>
</dbReference>
<dbReference type="PANTHER" id="PTHR23280:SF4">
    <property type="entry name" value="BAND 4.1-LIKE PROTEIN 4A"/>
    <property type="match status" value="1"/>
</dbReference>
<dbReference type="PROSITE" id="PS50057">
    <property type="entry name" value="FERM_3"/>
    <property type="match status" value="1"/>
</dbReference>